<proteinExistence type="inferred from homology"/>
<evidence type="ECO:0000256" key="1">
    <source>
        <dbReference type="ARBA" id="ARBA00010617"/>
    </source>
</evidence>
<dbReference type="PANTHER" id="PTHR46696:SF4">
    <property type="entry name" value="BIOTIN BIOSYNTHESIS CYTOCHROME P450"/>
    <property type="match status" value="1"/>
</dbReference>
<dbReference type="InterPro" id="IPR036396">
    <property type="entry name" value="Cyt_P450_sf"/>
</dbReference>
<dbReference type="GO" id="GO:0020037">
    <property type="term" value="F:heme binding"/>
    <property type="evidence" value="ECO:0007669"/>
    <property type="project" value="InterPro"/>
</dbReference>
<dbReference type="PROSITE" id="PS00086">
    <property type="entry name" value="CYTOCHROME_P450"/>
    <property type="match status" value="1"/>
</dbReference>
<dbReference type="Pfam" id="PF00067">
    <property type="entry name" value="p450"/>
    <property type="match status" value="1"/>
</dbReference>
<dbReference type="GO" id="GO:0036199">
    <property type="term" value="F:cholest-4-en-3-one 26-monooxygenase activity"/>
    <property type="evidence" value="ECO:0007669"/>
    <property type="project" value="TreeGrafter"/>
</dbReference>
<evidence type="ECO:0000313" key="3">
    <source>
        <dbReference type="EMBL" id="MBB5776611.1"/>
    </source>
</evidence>
<comment type="similarity">
    <text evidence="1 2">Belongs to the cytochrome P450 family.</text>
</comment>
<gene>
    <name evidence="3" type="ORF">HD596_003367</name>
</gene>
<name>A0A7W9G3Q6_9ACTN</name>
<protein>
    <submittedName>
        <fullName evidence="3">Cytochrome P450</fullName>
    </submittedName>
</protein>
<dbReference type="RefSeq" id="WP_185070103.1">
    <property type="nucleotide sequence ID" value="NZ_JACHMB010000001.1"/>
</dbReference>
<keyword evidence="2" id="KW-0408">Iron</keyword>
<evidence type="ECO:0000313" key="4">
    <source>
        <dbReference type="Proteomes" id="UP000579153"/>
    </source>
</evidence>
<dbReference type="PRINTS" id="PR00359">
    <property type="entry name" value="BP450"/>
</dbReference>
<dbReference type="InterPro" id="IPR017972">
    <property type="entry name" value="Cyt_P450_CS"/>
</dbReference>
<dbReference type="InterPro" id="IPR001128">
    <property type="entry name" value="Cyt_P450"/>
</dbReference>
<keyword evidence="2" id="KW-0349">Heme</keyword>
<keyword evidence="2" id="KW-0503">Monooxygenase</keyword>
<keyword evidence="2" id="KW-0560">Oxidoreductase</keyword>
<comment type="caution">
    <text evidence="3">The sequence shown here is derived from an EMBL/GenBank/DDBJ whole genome shotgun (WGS) entry which is preliminary data.</text>
</comment>
<dbReference type="PANTHER" id="PTHR46696">
    <property type="entry name" value="P450, PUTATIVE (EUROFUNG)-RELATED"/>
    <property type="match status" value="1"/>
</dbReference>
<organism evidence="3 4">
    <name type="scientific">Nonomuraea jabiensis</name>
    <dbReference type="NCBI Taxonomy" id="882448"/>
    <lineage>
        <taxon>Bacteria</taxon>
        <taxon>Bacillati</taxon>
        <taxon>Actinomycetota</taxon>
        <taxon>Actinomycetes</taxon>
        <taxon>Streptosporangiales</taxon>
        <taxon>Streptosporangiaceae</taxon>
        <taxon>Nonomuraea</taxon>
    </lineage>
</organism>
<sequence length="361" mass="39019">MSVKERIFAPPPAPGPVQFDERFEAWVVSRHADVRRVLGDHAAFSSDELAHGAHPAPHRDNPVLRSLPSLDPPRHHELRRLVARVFTPRAVSALEPSIAETARTLLVGGAGEVVEGFASPLTVATLAGLLGISPERRADFVRWTITISEFAGANAEDPVRQARFHQDLAELRTCIREVVAKPAGGLIPALAAALDESELLDLVTTLIVMGHETTTRLIYHAVLCLERFPAAPTPGLVEEVLRYLPPVGGTERFTTTRVDVDGVTIPRGARVVASIRRANRDPLVFAAPDAFDATRDPNPHLSFGTGIHVCLGLRLAAGQAAVAIRALREAVPGRWRVPEDGLEATISPVGVDIQRMRLTAQ</sequence>
<dbReference type="GO" id="GO:0006707">
    <property type="term" value="P:cholesterol catabolic process"/>
    <property type="evidence" value="ECO:0007669"/>
    <property type="project" value="TreeGrafter"/>
</dbReference>
<dbReference type="Gene3D" id="1.10.630.10">
    <property type="entry name" value="Cytochrome P450"/>
    <property type="match status" value="1"/>
</dbReference>
<dbReference type="GO" id="GO:0008395">
    <property type="term" value="F:steroid hydroxylase activity"/>
    <property type="evidence" value="ECO:0007669"/>
    <property type="project" value="TreeGrafter"/>
</dbReference>
<dbReference type="GO" id="GO:0005506">
    <property type="term" value="F:iron ion binding"/>
    <property type="evidence" value="ECO:0007669"/>
    <property type="project" value="InterPro"/>
</dbReference>
<accession>A0A7W9G3Q6</accession>
<dbReference type="Proteomes" id="UP000579153">
    <property type="component" value="Unassembled WGS sequence"/>
</dbReference>
<dbReference type="EMBL" id="JACHMB010000001">
    <property type="protein sequence ID" value="MBB5776611.1"/>
    <property type="molecule type" value="Genomic_DNA"/>
</dbReference>
<reference evidence="3 4" key="1">
    <citation type="submission" date="2020-08" db="EMBL/GenBank/DDBJ databases">
        <title>Sequencing the genomes of 1000 actinobacteria strains.</title>
        <authorList>
            <person name="Klenk H.-P."/>
        </authorList>
    </citation>
    <scope>NUCLEOTIDE SEQUENCE [LARGE SCALE GENOMIC DNA]</scope>
    <source>
        <strain evidence="3 4">DSM 45507</strain>
    </source>
</reference>
<evidence type="ECO:0000256" key="2">
    <source>
        <dbReference type="RuleBase" id="RU000461"/>
    </source>
</evidence>
<dbReference type="AlphaFoldDB" id="A0A7W9G3Q6"/>
<keyword evidence="4" id="KW-1185">Reference proteome</keyword>
<dbReference type="SUPFAM" id="SSF48264">
    <property type="entry name" value="Cytochrome P450"/>
    <property type="match status" value="1"/>
</dbReference>
<keyword evidence="2" id="KW-0479">Metal-binding</keyword>
<dbReference type="InterPro" id="IPR002397">
    <property type="entry name" value="Cyt_P450_B"/>
</dbReference>